<dbReference type="Proteomes" id="UP000887013">
    <property type="component" value="Unassembled WGS sequence"/>
</dbReference>
<proteinExistence type="predicted"/>
<feature type="compositionally biased region" description="Basic and acidic residues" evidence="1">
    <location>
        <begin position="88"/>
        <end position="98"/>
    </location>
</feature>
<protein>
    <recommendedName>
        <fullName evidence="2">RED-like N-terminal domain-containing protein</fullName>
    </recommendedName>
</protein>
<name>A0A8X6QXX4_NEPPI</name>
<feature type="region of interest" description="Disordered" evidence="1">
    <location>
        <begin position="76"/>
        <end position="98"/>
    </location>
</feature>
<dbReference type="InterPro" id="IPR012916">
    <property type="entry name" value="RED_N"/>
</dbReference>
<keyword evidence="4" id="KW-1185">Reference proteome</keyword>
<evidence type="ECO:0000256" key="1">
    <source>
        <dbReference type="SAM" id="MobiDB-lite"/>
    </source>
</evidence>
<gene>
    <name evidence="3" type="ORF">NPIL_271061</name>
</gene>
<dbReference type="EMBL" id="BMAW01085421">
    <property type="protein sequence ID" value="GFU42841.1"/>
    <property type="molecule type" value="Genomic_DNA"/>
</dbReference>
<dbReference type="AlphaFoldDB" id="A0A8X6QXX4"/>
<evidence type="ECO:0000259" key="2">
    <source>
        <dbReference type="Pfam" id="PF07808"/>
    </source>
</evidence>
<feature type="domain" description="RED-like N-terminal" evidence="2">
    <location>
        <begin position="43"/>
        <end position="98"/>
    </location>
</feature>
<reference evidence="3" key="1">
    <citation type="submission" date="2020-08" db="EMBL/GenBank/DDBJ databases">
        <title>Multicomponent nature underlies the extraordinary mechanical properties of spider dragline silk.</title>
        <authorList>
            <person name="Kono N."/>
            <person name="Nakamura H."/>
            <person name="Mori M."/>
            <person name="Yoshida Y."/>
            <person name="Ohtoshi R."/>
            <person name="Malay A.D."/>
            <person name="Moran D.A.P."/>
            <person name="Tomita M."/>
            <person name="Numata K."/>
            <person name="Arakawa K."/>
        </authorList>
    </citation>
    <scope>NUCLEOTIDE SEQUENCE</scope>
</reference>
<evidence type="ECO:0000313" key="3">
    <source>
        <dbReference type="EMBL" id="GFU42841.1"/>
    </source>
</evidence>
<organism evidence="3 4">
    <name type="scientific">Nephila pilipes</name>
    <name type="common">Giant wood spider</name>
    <name type="synonym">Nephila maculata</name>
    <dbReference type="NCBI Taxonomy" id="299642"/>
    <lineage>
        <taxon>Eukaryota</taxon>
        <taxon>Metazoa</taxon>
        <taxon>Ecdysozoa</taxon>
        <taxon>Arthropoda</taxon>
        <taxon>Chelicerata</taxon>
        <taxon>Arachnida</taxon>
        <taxon>Araneae</taxon>
        <taxon>Araneomorphae</taxon>
        <taxon>Entelegynae</taxon>
        <taxon>Araneoidea</taxon>
        <taxon>Nephilidae</taxon>
        <taxon>Nephila</taxon>
    </lineage>
</organism>
<evidence type="ECO:0000313" key="4">
    <source>
        <dbReference type="Proteomes" id="UP000887013"/>
    </source>
</evidence>
<dbReference type="Pfam" id="PF07808">
    <property type="entry name" value="RED_N"/>
    <property type="match status" value="1"/>
</dbReference>
<comment type="caution">
    <text evidence="3">The sequence shown here is derived from an EMBL/GenBank/DDBJ whole genome shotgun (WGS) entry which is preliminary data.</text>
</comment>
<accession>A0A8X6QXX4</accession>
<sequence>MEVYGHEPPSDVKDFHIASKTETEYPSISTKALVELLSCKSGNENMIQRYGDKAKGKRDGVSLDYQNDDQITSTAGYHAVAKSGSGTAERRLQMNKES</sequence>